<sequence length="374" mass="42171">MKKYYLDLEQIDSIPNPYYSSSEDIMRITGLNTGNFAFRKALRELVADIEDYTVVNWPMMREVLKADKKVDHVILSCANWLGFREQDEASNGVRASIIEKIDAPVTAYGLGAQASHVDPDLKLGPNGAKLARVISERSKYISVRDSFTKSLLEKEGITNALVTGCPSNFINHSDNFGDLLRDRVNRSKESIRRFHSLKTCIGEFSGGHAHSGSALTSFLTILRELPSHYIIQSPTLYPFFLGESDDIPGAYKSNMPEGMTQPQLRHLLKQKMIGFTSVDSWMDIARTCDLSLGMRIHGNMLPLQAGVPSMLIAHDSRTQGLADVMKFPVYTMDRLVGYKGTVQDLMLDMLIEFEFQLDAYLDKREELRNLFEIL</sequence>
<dbReference type="AlphaFoldDB" id="A0A918MXQ4"/>
<organism evidence="2 3">
    <name type="scientific">Alteromonas halophila</name>
    <dbReference type="NCBI Taxonomy" id="516698"/>
    <lineage>
        <taxon>Bacteria</taxon>
        <taxon>Pseudomonadati</taxon>
        <taxon>Pseudomonadota</taxon>
        <taxon>Gammaproteobacteria</taxon>
        <taxon>Alteromonadales</taxon>
        <taxon>Alteromonadaceae</taxon>
        <taxon>Alteromonas/Salinimonas group</taxon>
        <taxon>Alteromonas</taxon>
    </lineage>
</organism>
<keyword evidence="2" id="KW-0808">Transferase</keyword>
<dbReference type="RefSeq" id="WP_189404828.1">
    <property type="nucleotide sequence ID" value="NZ_BMXP01000003.1"/>
</dbReference>
<protein>
    <submittedName>
        <fullName evidence="2">Polysaccharide pyruvyl transferase</fullName>
    </submittedName>
</protein>
<keyword evidence="3" id="KW-1185">Reference proteome</keyword>
<accession>A0A918MXQ4</accession>
<comment type="caution">
    <text evidence="2">The sequence shown here is derived from an EMBL/GenBank/DDBJ whole genome shotgun (WGS) entry which is preliminary data.</text>
</comment>
<proteinExistence type="predicted"/>
<dbReference type="Proteomes" id="UP000631300">
    <property type="component" value="Unassembled WGS sequence"/>
</dbReference>
<feature type="domain" description="Polysaccharide pyruvyl transferase" evidence="1">
    <location>
        <begin position="32"/>
        <end position="316"/>
    </location>
</feature>
<name>A0A918MXQ4_9ALTE</name>
<reference evidence="2" key="1">
    <citation type="journal article" date="2014" name="Int. J. Syst. Evol. Microbiol.">
        <title>Complete genome sequence of Corynebacterium casei LMG S-19264T (=DSM 44701T), isolated from a smear-ripened cheese.</title>
        <authorList>
            <consortium name="US DOE Joint Genome Institute (JGI-PGF)"/>
            <person name="Walter F."/>
            <person name="Albersmeier A."/>
            <person name="Kalinowski J."/>
            <person name="Ruckert C."/>
        </authorList>
    </citation>
    <scope>NUCLEOTIDE SEQUENCE</scope>
    <source>
        <strain evidence="2">KCTC 22164</strain>
    </source>
</reference>
<reference evidence="2" key="2">
    <citation type="submission" date="2020-09" db="EMBL/GenBank/DDBJ databases">
        <authorList>
            <person name="Sun Q."/>
            <person name="Kim S."/>
        </authorList>
    </citation>
    <scope>NUCLEOTIDE SEQUENCE</scope>
    <source>
        <strain evidence="2">KCTC 22164</strain>
    </source>
</reference>
<gene>
    <name evidence="2" type="ORF">GCM10007391_14250</name>
</gene>
<evidence type="ECO:0000313" key="2">
    <source>
        <dbReference type="EMBL" id="GGW82362.1"/>
    </source>
</evidence>
<dbReference type="EMBL" id="BMXP01000003">
    <property type="protein sequence ID" value="GGW82362.1"/>
    <property type="molecule type" value="Genomic_DNA"/>
</dbReference>
<dbReference type="GO" id="GO:0016740">
    <property type="term" value="F:transferase activity"/>
    <property type="evidence" value="ECO:0007669"/>
    <property type="project" value="UniProtKB-KW"/>
</dbReference>
<evidence type="ECO:0000259" key="1">
    <source>
        <dbReference type="Pfam" id="PF04230"/>
    </source>
</evidence>
<evidence type="ECO:0000313" key="3">
    <source>
        <dbReference type="Proteomes" id="UP000631300"/>
    </source>
</evidence>
<dbReference type="Pfam" id="PF04230">
    <property type="entry name" value="PS_pyruv_trans"/>
    <property type="match status" value="1"/>
</dbReference>
<dbReference type="InterPro" id="IPR007345">
    <property type="entry name" value="Polysacch_pyruvyl_Trfase"/>
</dbReference>